<dbReference type="Proteomes" id="UP000054820">
    <property type="component" value="Unassembled WGS sequence"/>
</dbReference>
<reference evidence="2 4" key="2">
    <citation type="submission" date="2018-06" db="EMBL/GenBank/DDBJ databases">
        <authorList>
            <consortium name="Pathogen Informatics"/>
            <person name="Doyle S."/>
        </authorList>
    </citation>
    <scope>NUCLEOTIDE SEQUENCE [LARGE SCALE GENOMIC DNA]</scope>
    <source>
        <strain evidence="2 4">NCTC11991</strain>
    </source>
</reference>
<dbReference type="AlphaFoldDB" id="A0A378L8A5"/>
<name>A0A378L8A5_9GAMM</name>
<proteinExistence type="predicted"/>
<accession>A0A378L8A5</accession>
<evidence type="ECO:0000313" key="1">
    <source>
        <dbReference type="EMBL" id="KTD76095.1"/>
    </source>
</evidence>
<organism evidence="2 4">
    <name type="scientific">Legionella steigerwaltii</name>
    <dbReference type="NCBI Taxonomy" id="460"/>
    <lineage>
        <taxon>Bacteria</taxon>
        <taxon>Pseudomonadati</taxon>
        <taxon>Pseudomonadota</taxon>
        <taxon>Gammaproteobacteria</taxon>
        <taxon>Legionellales</taxon>
        <taxon>Legionellaceae</taxon>
        <taxon>Legionella</taxon>
    </lineage>
</organism>
<dbReference type="EMBL" id="UGOY01000001">
    <property type="protein sequence ID" value="STY22088.1"/>
    <property type="molecule type" value="Genomic_DNA"/>
</dbReference>
<gene>
    <name evidence="1" type="ORF">Lstg_2383</name>
    <name evidence="2" type="ORF">NCTC11991_00666</name>
</gene>
<reference evidence="1 3" key="1">
    <citation type="submission" date="2015-11" db="EMBL/GenBank/DDBJ databases">
        <title>Genomic analysis of 38 Legionella species identifies large and diverse effector repertoires.</title>
        <authorList>
            <person name="Burstein D."/>
            <person name="Amaro F."/>
            <person name="Zusman T."/>
            <person name="Lifshitz Z."/>
            <person name="Cohen O."/>
            <person name="Gilbert J.A."/>
            <person name="Pupko T."/>
            <person name="Shuman H.A."/>
            <person name="Segal G."/>
        </authorList>
    </citation>
    <scope>NUCLEOTIDE SEQUENCE [LARGE SCALE GENOMIC DNA]</scope>
    <source>
        <strain evidence="1 3">SC-18-C9</strain>
    </source>
</reference>
<keyword evidence="3" id="KW-1185">Reference proteome</keyword>
<sequence length="69" mass="8225">MLFYGLLIIIDAYDPWPNLYEKPLQVRLNDNKLKDLGQLFNLLSRLLHLQLHFLELLRLLALYPHLVVL</sequence>
<evidence type="ECO:0000313" key="2">
    <source>
        <dbReference type="EMBL" id="STY22088.1"/>
    </source>
</evidence>
<dbReference type="EMBL" id="LNYZ01000019">
    <property type="protein sequence ID" value="KTD76095.1"/>
    <property type="molecule type" value="Genomic_DNA"/>
</dbReference>
<evidence type="ECO:0000313" key="3">
    <source>
        <dbReference type="Proteomes" id="UP000054820"/>
    </source>
</evidence>
<evidence type="ECO:0000313" key="4">
    <source>
        <dbReference type="Proteomes" id="UP000255110"/>
    </source>
</evidence>
<dbReference type="Proteomes" id="UP000255110">
    <property type="component" value="Unassembled WGS sequence"/>
</dbReference>
<protein>
    <submittedName>
        <fullName evidence="2">Uncharacterized protein</fullName>
    </submittedName>
</protein>